<dbReference type="EMBL" id="LAZR01056623">
    <property type="protein sequence ID" value="KKK73796.1"/>
    <property type="molecule type" value="Genomic_DNA"/>
</dbReference>
<feature type="non-terminal residue" evidence="1">
    <location>
        <position position="137"/>
    </location>
</feature>
<organism evidence="1">
    <name type="scientific">marine sediment metagenome</name>
    <dbReference type="NCBI Taxonomy" id="412755"/>
    <lineage>
        <taxon>unclassified sequences</taxon>
        <taxon>metagenomes</taxon>
        <taxon>ecological metagenomes</taxon>
    </lineage>
</organism>
<evidence type="ECO:0000313" key="1">
    <source>
        <dbReference type="EMBL" id="KKK73796.1"/>
    </source>
</evidence>
<protein>
    <submittedName>
        <fullName evidence="1">Uncharacterized protein</fullName>
    </submittedName>
</protein>
<comment type="caution">
    <text evidence="1">The sequence shown here is derived from an EMBL/GenBank/DDBJ whole genome shotgun (WGS) entry which is preliminary data.</text>
</comment>
<accession>A0A0F9ANK1</accession>
<proteinExistence type="predicted"/>
<dbReference type="AlphaFoldDB" id="A0A0F9ANK1"/>
<sequence>MNTALKLRVQTDGGTRVKLWVDGSLEIDVANVNQITQWTFRIHNNNANSLAHLSDMFYVEHSSDQARPGTTVTRHTFMNPDGIGGTEEMGSIADCSNGLGVYTFWDDWASGGDDGDTTANVCCGGVTQTQLSTMSNP</sequence>
<reference evidence="1" key="1">
    <citation type="journal article" date="2015" name="Nature">
        <title>Complex archaea that bridge the gap between prokaryotes and eukaryotes.</title>
        <authorList>
            <person name="Spang A."/>
            <person name="Saw J.H."/>
            <person name="Jorgensen S.L."/>
            <person name="Zaremba-Niedzwiedzka K."/>
            <person name="Martijn J."/>
            <person name="Lind A.E."/>
            <person name="van Eijk R."/>
            <person name="Schleper C."/>
            <person name="Guy L."/>
            <person name="Ettema T.J."/>
        </authorList>
    </citation>
    <scope>NUCLEOTIDE SEQUENCE</scope>
</reference>
<gene>
    <name evidence="1" type="ORF">LCGC14_2890240</name>
</gene>
<name>A0A0F9ANK1_9ZZZZ</name>